<feature type="compositionally biased region" description="Polar residues" evidence="1">
    <location>
        <begin position="175"/>
        <end position="186"/>
    </location>
</feature>
<protein>
    <recommendedName>
        <fullName evidence="4">Transcription factor RcaD</fullName>
    </recommendedName>
</protein>
<accession>A0A2W4WJH0</accession>
<reference evidence="3" key="1">
    <citation type="submission" date="2018-04" db="EMBL/GenBank/DDBJ databases">
        <authorList>
            <person name="Cornet L."/>
        </authorList>
    </citation>
    <scope>NUCLEOTIDE SEQUENCE [LARGE SCALE GENOMIC DNA]</scope>
</reference>
<name>A0A2W4WJH0_9CYAN</name>
<sequence>MASLKAIELKFLLELVNFDDYRSKITKIKPSSKTPASERNKACKELLSKGFVENSQEILKFVTAGPGKDLLSKDSDSLPVQLDPKELVALEVGAKESSPGQLGKKVPAEERQVLLRNLAERGLIKASKTAINEVWLSAQGKQFLREEYVAIGSWTITAAKLGNYVKFLRESASQAPGQRLSPNLPTGQPHGQRPLSQPGSQLNSAMPIGSQTKPDAGAVLQQIKQLDQLIGTDNYLPIYHLREKLQPPLTREELDSRLYELQRSDRIELSSLHDKGDYNDRQISAGIAQNHGRSLFFIAVL</sequence>
<dbReference type="AlphaFoldDB" id="A0A2W4WJH0"/>
<organism evidence="2 3">
    <name type="scientific">Leptolyngbya foveolarum</name>
    <dbReference type="NCBI Taxonomy" id="47253"/>
    <lineage>
        <taxon>Bacteria</taxon>
        <taxon>Bacillati</taxon>
        <taxon>Cyanobacteriota</taxon>
        <taxon>Cyanophyceae</taxon>
        <taxon>Leptolyngbyales</taxon>
        <taxon>Leptolyngbyaceae</taxon>
        <taxon>Leptolyngbya group</taxon>
        <taxon>Leptolyngbya</taxon>
    </lineage>
</organism>
<evidence type="ECO:0008006" key="4">
    <source>
        <dbReference type="Google" id="ProtNLM"/>
    </source>
</evidence>
<evidence type="ECO:0000313" key="2">
    <source>
        <dbReference type="EMBL" id="PZO19398.1"/>
    </source>
</evidence>
<reference evidence="2 3" key="2">
    <citation type="submission" date="2018-06" db="EMBL/GenBank/DDBJ databases">
        <title>Metagenomic assembly of (sub)arctic Cyanobacteria and their associated microbiome from non-axenic cultures.</title>
        <authorList>
            <person name="Baurain D."/>
        </authorList>
    </citation>
    <scope>NUCLEOTIDE SEQUENCE [LARGE SCALE GENOMIC DNA]</scope>
    <source>
        <strain evidence="2">ULC129bin1</strain>
    </source>
</reference>
<evidence type="ECO:0000256" key="1">
    <source>
        <dbReference type="SAM" id="MobiDB-lite"/>
    </source>
</evidence>
<dbReference type="EMBL" id="QBMC01000044">
    <property type="protein sequence ID" value="PZO19398.1"/>
    <property type="molecule type" value="Genomic_DNA"/>
</dbReference>
<dbReference type="Proteomes" id="UP000249354">
    <property type="component" value="Unassembled WGS sequence"/>
</dbReference>
<proteinExistence type="predicted"/>
<feature type="compositionally biased region" description="Polar residues" evidence="1">
    <location>
        <begin position="194"/>
        <end position="213"/>
    </location>
</feature>
<evidence type="ECO:0000313" key="3">
    <source>
        <dbReference type="Proteomes" id="UP000249354"/>
    </source>
</evidence>
<gene>
    <name evidence="2" type="ORF">DCF25_08500</name>
</gene>
<feature type="region of interest" description="Disordered" evidence="1">
    <location>
        <begin position="175"/>
        <end position="214"/>
    </location>
</feature>
<comment type="caution">
    <text evidence="2">The sequence shown here is derived from an EMBL/GenBank/DDBJ whole genome shotgun (WGS) entry which is preliminary data.</text>
</comment>